<evidence type="ECO:0000313" key="2">
    <source>
        <dbReference type="Proteomes" id="UP001212326"/>
    </source>
</evidence>
<evidence type="ECO:0000313" key="1">
    <source>
        <dbReference type="EMBL" id="WBO61799.1"/>
    </source>
</evidence>
<name>A0ABY7NVI1_9ACTN</name>
<keyword evidence="2" id="KW-1185">Reference proteome</keyword>
<protein>
    <submittedName>
        <fullName evidence="1">Uncharacterized protein</fullName>
    </submittedName>
</protein>
<dbReference type="EMBL" id="CP115300">
    <property type="protein sequence ID" value="WBO61799.1"/>
    <property type="molecule type" value="Genomic_DNA"/>
</dbReference>
<dbReference type="RefSeq" id="WP_270079754.1">
    <property type="nucleotide sequence ID" value="NZ_CP115300.1"/>
</dbReference>
<organism evidence="1 2">
    <name type="scientific">Streptomyces camelliae</name>
    <dbReference type="NCBI Taxonomy" id="3004093"/>
    <lineage>
        <taxon>Bacteria</taxon>
        <taxon>Bacillati</taxon>
        <taxon>Actinomycetota</taxon>
        <taxon>Actinomycetes</taxon>
        <taxon>Kitasatosporales</taxon>
        <taxon>Streptomycetaceae</taxon>
        <taxon>Streptomyces</taxon>
    </lineage>
</organism>
<dbReference type="Proteomes" id="UP001212326">
    <property type="component" value="Chromosome"/>
</dbReference>
<gene>
    <name evidence="1" type="ORF">O1G22_02530</name>
</gene>
<accession>A0ABY7NVI1</accession>
<sequence length="73" mass="8028">MMPEYNSGFNAELKNPEDDARLRVGGDPFVHQFLGEEDGLVPNDIMAVSATAMLDERVRVAEALRPLRTSVAP</sequence>
<proteinExistence type="predicted"/>
<reference evidence="1 2" key="1">
    <citation type="submission" date="2022-12" db="EMBL/GenBank/DDBJ databases">
        <authorList>
            <person name="Mo P."/>
        </authorList>
    </citation>
    <scope>NUCLEOTIDE SEQUENCE [LARGE SCALE GENOMIC DNA]</scope>
    <source>
        <strain evidence="1 2">HUAS 2-6</strain>
    </source>
</reference>